<feature type="domain" description="Methyltransferase" evidence="3">
    <location>
        <begin position="50"/>
        <end position="144"/>
    </location>
</feature>
<dbReference type="InterPro" id="IPR041698">
    <property type="entry name" value="Methyltransf_25"/>
</dbReference>
<dbReference type="Proteomes" id="UP000594262">
    <property type="component" value="Unplaced"/>
</dbReference>
<proteinExistence type="predicted"/>
<dbReference type="InterPro" id="IPR029063">
    <property type="entry name" value="SAM-dependent_MTases_sf"/>
</dbReference>
<dbReference type="GO" id="GO:0032259">
    <property type="term" value="P:methylation"/>
    <property type="evidence" value="ECO:0007669"/>
    <property type="project" value="UniProtKB-KW"/>
</dbReference>
<dbReference type="AlphaFoldDB" id="A0A7M5VGF3"/>
<evidence type="ECO:0000313" key="4">
    <source>
        <dbReference type="EnsemblMetazoa" id="CLYHEMP011930.1"/>
    </source>
</evidence>
<evidence type="ECO:0000256" key="1">
    <source>
        <dbReference type="ARBA" id="ARBA00022603"/>
    </source>
</evidence>
<keyword evidence="2" id="KW-0808">Transferase</keyword>
<dbReference type="Pfam" id="PF13649">
    <property type="entry name" value="Methyltransf_25"/>
    <property type="match status" value="1"/>
</dbReference>
<keyword evidence="5" id="KW-1185">Reference proteome</keyword>
<dbReference type="Gene3D" id="3.40.50.150">
    <property type="entry name" value="Vaccinia Virus protein VP39"/>
    <property type="match status" value="1"/>
</dbReference>
<dbReference type="CDD" id="cd02440">
    <property type="entry name" value="AdoMet_MTases"/>
    <property type="match status" value="1"/>
</dbReference>
<sequence length="152" mass="17099">MAAEESNQLLEYNSDELMDIFPTLEEQSEEDGQFANFVQQLPKGMINAKVLDIGCGTGAIAKRMASLNPQSQIIGFDVSQHFVNVANTKQPNPENAKFILMDMYHMNAEKIEDDGFDLITSIYSLHVKNPKDLTPLFKHIASKLNEMENSNF</sequence>
<protein>
    <recommendedName>
        <fullName evidence="3">Methyltransferase domain-containing protein</fullName>
    </recommendedName>
</protein>
<evidence type="ECO:0000256" key="2">
    <source>
        <dbReference type="ARBA" id="ARBA00022679"/>
    </source>
</evidence>
<evidence type="ECO:0000259" key="3">
    <source>
        <dbReference type="Pfam" id="PF13649"/>
    </source>
</evidence>
<dbReference type="GO" id="GO:0008168">
    <property type="term" value="F:methyltransferase activity"/>
    <property type="evidence" value="ECO:0007669"/>
    <property type="project" value="UniProtKB-KW"/>
</dbReference>
<keyword evidence="1" id="KW-0489">Methyltransferase</keyword>
<dbReference type="PANTHER" id="PTHR43861">
    <property type="entry name" value="TRANS-ACONITATE 2-METHYLTRANSFERASE-RELATED"/>
    <property type="match status" value="1"/>
</dbReference>
<accession>A0A7M5VGF3</accession>
<dbReference type="SUPFAM" id="SSF53335">
    <property type="entry name" value="S-adenosyl-L-methionine-dependent methyltransferases"/>
    <property type="match status" value="1"/>
</dbReference>
<dbReference type="PANTHER" id="PTHR43861:SF1">
    <property type="entry name" value="TRANS-ACONITATE 2-METHYLTRANSFERASE"/>
    <property type="match status" value="1"/>
</dbReference>
<dbReference type="RefSeq" id="XP_066935909.1">
    <property type="nucleotide sequence ID" value="XM_067079808.1"/>
</dbReference>
<organism evidence="4 5">
    <name type="scientific">Clytia hemisphaerica</name>
    <dbReference type="NCBI Taxonomy" id="252671"/>
    <lineage>
        <taxon>Eukaryota</taxon>
        <taxon>Metazoa</taxon>
        <taxon>Cnidaria</taxon>
        <taxon>Hydrozoa</taxon>
        <taxon>Hydroidolina</taxon>
        <taxon>Leptothecata</taxon>
        <taxon>Obeliida</taxon>
        <taxon>Clytiidae</taxon>
        <taxon>Clytia</taxon>
    </lineage>
</organism>
<reference evidence="4" key="1">
    <citation type="submission" date="2021-01" db="UniProtKB">
        <authorList>
            <consortium name="EnsemblMetazoa"/>
        </authorList>
    </citation>
    <scope>IDENTIFICATION</scope>
</reference>
<dbReference type="OrthoDB" id="66144at2759"/>
<dbReference type="EnsemblMetazoa" id="CLYHEMT011930.1">
    <property type="protein sequence ID" value="CLYHEMP011930.1"/>
    <property type="gene ID" value="CLYHEMG011930"/>
</dbReference>
<dbReference type="GeneID" id="136823631"/>
<evidence type="ECO:0000313" key="5">
    <source>
        <dbReference type="Proteomes" id="UP000594262"/>
    </source>
</evidence>
<name>A0A7M5VGF3_9CNID</name>